<gene>
    <name evidence="2" type="ORF">EPI10_016469</name>
</gene>
<sequence length="82" mass="9624">MSRSRKMKVGEQRKVPQKMKDPRSLMITIKIGSIHFNRALCDLGTKVRGRKKYLDNITVGQQILSTFKRILDFEEHREIPIL</sequence>
<feature type="compositionally biased region" description="Basic and acidic residues" evidence="1">
    <location>
        <begin position="8"/>
        <end position="20"/>
    </location>
</feature>
<name>A0A5B6VP64_9ROSI</name>
<evidence type="ECO:0000313" key="2">
    <source>
        <dbReference type="EMBL" id="KAA3470785.1"/>
    </source>
</evidence>
<proteinExistence type="predicted"/>
<organism evidence="2 3">
    <name type="scientific">Gossypium australe</name>
    <dbReference type="NCBI Taxonomy" id="47621"/>
    <lineage>
        <taxon>Eukaryota</taxon>
        <taxon>Viridiplantae</taxon>
        <taxon>Streptophyta</taxon>
        <taxon>Embryophyta</taxon>
        <taxon>Tracheophyta</taxon>
        <taxon>Spermatophyta</taxon>
        <taxon>Magnoliopsida</taxon>
        <taxon>eudicotyledons</taxon>
        <taxon>Gunneridae</taxon>
        <taxon>Pentapetalae</taxon>
        <taxon>rosids</taxon>
        <taxon>malvids</taxon>
        <taxon>Malvales</taxon>
        <taxon>Malvaceae</taxon>
        <taxon>Malvoideae</taxon>
        <taxon>Gossypium</taxon>
    </lineage>
</organism>
<feature type="region of interest" description="Disordered" evidence="1">
    <location>
        <begin position="1"/>
        <end position="20"/>
    </location>
</feature>
<reference evidence="3" key="1">
    <citation type="journal article" date="2019" name="Plant Biotechnol. J.">
        <title>Genome sequencing of the Australian wild diploid species Gossypium australe highlights disease resistance and delayed gland morphogenesis.</title>
        <authorList>
            <person name="Cai Y."/>
            <person name="Cai X."/>
            <person name="Wang Q."/>
            <person name="Wang P."/>
            <person name="Zhang Y."/>
            <person name="Cai C."/>
            <person name="Xu Y."/>
            <person name="Wang K."/>
            <person name="Zhou Z."/>
            <person name="Wang C."/>
            <person name="Geng S."/>
            <person name="Li B."/>
            <person name="Dong Q."/>
            <person name="Hou Y."/>
            <person name="Wang H."/>
            <person name="Ai P."/>
            <person name="Liu Z."/>
            <person name="Yi F."/>
            <person name="Sun M."/>
            <person name="An G."/>
            <person name="Cheng J."/>
            <person name="Zhang Y."/>
            <person name="Shi Q."/>
            <person name="Xie Y."/>
            <person name="Shi X."/>
            <person name="Chang Y."/>
            <person name="Huang F."/>
            <person name="Chen Y."/>
            <person name="Hong S."/>
            <person name="Mi L."/>
            <person name="Sun Q."/>
            <person name="Zhang L."/>
            <person name="Zhou B."/>
            <person name="Peng R."/>
            <person name="Zhang X."/>
            <person name="Liu F."/>
        </authorList>
    </citation>
    <scope>NUCLEOTIDE SEQUENCE [LARGE SCALE GENOMIC DNA]</scope>
    <source>
        <strain evidence="3">cv. PA1801</strain>
    </source>
</reference>
<dbReference type="Proteomes" id="UP000325315">
    <property type="component" value="Unassembled WGS sequence"/>
</dbReference>
<comment type="caution">
    <text evidence="2">The sequence shown here is derived from an EMBL/GenBank/DDBJ whole genome shotgun (WGS) entry which is preliminary data.</text>
</comment>
<keyword evidence="3" id="KW-1185">Reference proteome</keyword>
<evidence type="ECO:0000256" key="1">
    <source>
        <dbReference type="SAM" id="MobiDB-lite"/>
    </source>
</evidence>
<dbReference type="AlphaFoldDB" id="A0A5B6VP64"/>
<dbReference type="EMBL" id="SMMG02000006">
    <property type="protein sequence ID" value="KAA3470785.1"/>
    <property type="molecule type" value="Genomic_DNA"/>
</dbReference>
<evidence type="ECO:0000313" key="3">
    <source>
        <dbReference type="Proteomes" id="UP000325315"/>
    </source>
</evidence>
<accession>A0A5B6VP64</accession>
<dbReference type="OrthoDB" id="696150at2759"/>
<protein>
    <submittedName>
        <fullName evidence="2">Uncharacterized protein</fullName>
    </submittedName>
</protein>